<dbReference type="GO" id="GO:0005737">
    <property type="term" value="C:cytoplasm"/>
    <property type="evidence" value="ECO:0007669"/>
    <property type="project" value="TreeGrafter"/>
</dbReference>
<dbReference type="RefSeq" id="XP_062875676.1">
    <property type="nucleotide sequence ID" value="XM_063019606.1"/>
</dbReference>
<dbReference type="Gene3D" id="1.25.40.90">
    <property type="match status" value="1"/>
</dbReference>
<dbReference type="GO" id="GO:0006369">
    <property type="term" value="P:termination of RNA polymerase II transcription"/>
    <property type="evidence" value="ECO:0007669"/>
    <property type="project" value="InterPro"/>
</dbReference>
<dbReference type="InterPro" id="IPR047415">
    <property type="entry name" value="Pcf11_CID"/>
</dbReference>
<dbReference type="GO" id="GO:0031124">
    <property type="term" value="P:mRNA 3'-end processing"/>
    <property type="evidence" value="ECO:0007669"/>
    <property type="project" value="InterPro"/>
</dbReference>
<proteinExistence type="predicted"/>
<evidence type="ECO:0000313" key="2">
    <source>
        <dbReference type="EMBL" id="WPK23289.1"/>
    </source>
</evidence>
<dbReference type="SUPFAM" id="SSF48464">
    <property type="entry name" value="ENTH/VHS domain"/>
    <property type="match status" value="1"/>
</dbReference>
<dbReference type="GO" id="GO:0000993">
    <property type="term" value="F:RNA polymerase II complex binding"/>
    <property type="evidence" value="ECO:0007669"/>
    <property type="project" value="InterPro"/>
</dbReference>
<feature type="domain" description="CID" evidence="1">
    <location>
        <begin position="5"/>
        <end position="142"/>
    </location>
</feature>
<accession>A0AAX4H4Z9</accession>
<dbReference type="FunFam" id="1.25.40.90:FF:000016">
    <property type="entry name" value="mRNA cleavage factor complex component Pcf11"/>
    <property type="match status" value="1"/>
</dbReference>
<keyword evidence="3" id="KW-1185">Reference proteome</keyword>
<dbReference type="PANTHER" id="PTHR15921:SF3">
    <property type="entry name" value="PRE-MRNA CLEAVAGE COMPLEX 2 PROTEIN PCF11"/>
    <property type="match status" value="1"/>
</dbReference>
<dbReference type="InterPro" id="IPR008942">
    <property type="entry name" value="ENTH_VHS"/>
</dbReference>
<dbReference type="InterPro" id="IPR006569">
    <property type="entry name" value="CID_dom"/>
</dbReference>
<dbReference type="SMART" id="SM00582">
    <property type="entry name" value="RPR"/>
    <property type="match status" value="1"/>
</dbReference>
<gene>
    <name evidence="2" type="ORF">PUMCH_000524</name>
</gene>
<organism evidence="2 3">
    <name type="scientific">Australozyma saopauloensis</name>
    <dbReference type="NCBI Taxonomy" id="291208"/>
    <lineage>
        <taxon>Eukaryota</taxon>
        <taxon>Fungi</taxon>
        <taxon>Dikarya</taxon>
        <taxon>Ascomycota</taxon>
        <taxon>Saccharomycotina</taxon>
        <taxon>Pichiomycetes</taxon>
        <taxon>Metschnikowiaceae</taxon>
        <taxon>Australozyma</taxon>
    </lineage>
</organism>
<dbReference type="PANTHER" id="PTHR15921">
    <property type="entry name" value="PRE-MRNA CLEAVAGE COMPLEX II"/>
    <property type="match status" value="1"/>
</dbReference>
<reference evidence="2 3" key="1">
    <citation type="submission" date="2023-10" db="EMBL/GenBank/DDBJ databases">
        <title>Draft Genome Sequence of Candida saopaulonensis from a very Premature Infant with Sepsis.</title>
        <authorList>
            <person name="Ning Y."/>
            <person name="Dai R."/>
            <person name="Xiao M."/>
            <person name="Xu Y."/>
            <person name="Yan Q."/>
            <person name="Zhang L."/>
        </authorList>
    </citation>
    <scope>NUCLEOTIDE SEQUENCE [LARGE SCALE GENOMIC DNA]</scope>
    <source>
        <strain evidence="2 3">19XY460</strain>
    </source>
</reference>
<dbReference type="GO" id="GO:0005849">
    <property type="term" value="C:mRNA cleavage factor complex"/>
    <property type="evidence" value="ECO:0007669"/>
    <property type="project" value="TreeGrafter"/>
</dbReference>
<dbReference type="KEGG" id="asau:88171593"/>
<dbReference type="Pfam" id="PF04818">
    <property type="entry name" value="CID"/>
    <property type="match status" value="1"/>
</dbReference>
<dbReference type="Proteomes" id="UP001338582">
    <property type="component" value="Chromosome 1"/>
</dbReference>
<dbReference type="GeneID" id="88171593"/>
<dbReference type="PROSITE" id="PS51391">
    <property type="entry name" value="CID"/>
    <property type="match status" value="1"/>
</dbReference>
<dbReference type="GO" id="GO:0003729">
    <property type="term" value="F:mRNA binding"/>
    <property type="evidence" value="ECO:0007669"/>
    <property type="project" value="InterPro"/>
</dbReference>
<evidence type="ECO:0000259" key="1">
    <source>
        <dbReference type="PROSITE" id="PS51391"/>
    </source>
</evidence>
<dbReference type="InterPro" id="IPR045154">
    <property type="entry name" value="PCF11-like"/>
</dbReference>
<evidence type="ECO:0000313" key="3">
    <source>
        <dbReference type="Proteomes" id="UP001338582"/>
    </source>
</evidence>
<sequence length="441" mass="50244">MTNPDEPFSAEYYQHMLLSLTLNSKALITELTALAEIYVDNAPEIVRLIEDRITKILPKYKLFSFYLLDSVIKNIGNPYNLLFAKNLYKTFTESYLIVEDTHTRQDLINLFQTWMTGQSSNGLEIFPKEVLQKIETFIIKATSLAGGSAQGAPKVNRDAILREGNVLLQHIIAMDDELERFEDLTPDYTEQIQQWRRFRNDLVFEINTICESTMTKAKDAFERLKDGYAEDLRRIRKDLDGQAVQQQNLIKEAAQAPTTTDAAAWYPELNNVYKRVRVLMILDPKDEKFMNSVKCWGQPKENVINLASKQDESSQAAATQLPKSQIAEPIAFTEELAATAPLPSLTKPNEISLAQSLGLDFASIDFPDFGKDKIRHGSFDECEDAEDGDGDGYDPEHAIALDHEPQFIPKEPRKDIVVQKLSLKRARDSEERVVKRVRFDD</sequence>
<dbReference type="CDD" id="cd16982">
    <property type="entry name" value="CID_Pcf11"/>
    <property type="match status" value="1"/>
</dbReference>
<dbReference type="AlphaFoldDB" id="A0AAX4H4Z9"/>
<protein>
    <recommendedName>
        <fullName evidence="1">CID domain-containing protein</fullName>
    </recommendedName>
</protein>
<dbReference type="EMBL" id="CP138894">
    <property type="protein sequence ID" value="WPK23289.1"/>
    <property type="molecule type" value="Genomic_DNA"/>
</dbReference>
<name>A0AAX4H4Z9_9ASCO</name>